<keyword evidence="3 4" id="KW-0443">Lipid metabolism</keyword>
<dbReference type="Pfam" id="PF01734">
    <property type="entry name" value="Patatin"/>
    <property type="match status" value="1"/>
</dbReference>
<feature type="domain" description="PNPLA" evidence="5">
    <location>
        <begin position="17"/>
        <end position="184"/>
    </location>
</feature>
<evidence type="ECO:0000256" key="3">
    <source>
        <dbReference type="ARBA" id="ARBA00023098"/>
    </source>
</evidence>
<dbReference type="SUPFAM" id="SSF52151">
    <property type="entry name" value="FabD/lysophospholipase-like"/>
    <property type="match status" value="1"/>
</dbReference>
<name>A0A098EKU2_9BACL</name>
<protein>
    <submittedName>
        <fullName evidence="6">NTE family protein RssA</fullName>
    </submittedName>
</protein>
<evidence type="ECO:0000256" key="4">
    <source>
        <dbReference type="PROSITE-ProRule" id="PRU01161"/>
    </source>
</evidence>
<reference evidence="6 7" key="1">
    <citation type="submission" date="2014-09" db="EMBL/GenBank/DDBJ databases">
        <authorList>
            <person name="Urmite Genomes Urmite Genomes"/>
        </authorList>
    </citation>
    <scope>NUCLEOTIDE SEQUENCE [LARGE SCALE GENOMIC DNA]</scope>
    <source>
        <strain evidence="6 7">ES2</strain>
    </source>
</reference>
<dbReference type="PANTHER" id="PTHR14226:SF25">
    <property type="entry name" value="PHOSPHOESTERASE"/>
    <property type="match status" value="1"/>
</dbReference>
<dbReference type="PANTHER" id="PTHR14226">
    <property type="entry name" value="NEUROPATHY TARGET ESTERASE/SWISS CHEESE D.MELANOGASTER"/>
    <property type="match status" value="1"/>
</dbReference>
<dbReference type="GO" id="GO:0016042">
    <property type="term" value="P:lipid catabolic process"/>
    <property type="evidence" value="ECO:0007669"/>
    <property type="project" value="UniProtKB-UniRule"/>
</dbReference>
<keyword evidence="1 4" id="KW-0378">Hydrolase</keyword>
<proteinExistence type="predicted"/>
<dbReference type="InterPro" id="IPR016035">
    <property type="entry name" value="Acyl_Trfase/lysoPLipase"/>
</dbReference>
<keyword evidence="2 4" id="KW-0442">Lipid degradation</keyword>
<dbReference type="GO" id="GO:0016787">
    <property type="term" value="F:hydrolase activity"/>
    <property type="evidence" value="ECO:0007669"/>
    <property type="project" value="UniProtKB-UniRule"/>
</dbReference>
<feature type="active site" description="Nucleophile" evidence="4">
    <location>
        <position position="50"/>
    </location>
</feature>
<feature type="active site" description="Proton acceptor" evidence="4">
    <location>
        <position position="171"/>
    </location>
</feature>
<feature type="short sequence motif" description="GXSXG" evidence="4">
    <location>
        <begin position="48"/>
        <end position="52"/>
    </location>
</feature>
<evidence type="ECO:0000313" key="7">
    <source>
        <dbReference type="Proteomes" id="UP000043699"/>
    </source>
</evidence>
<dbReference type="InterPro" id="IPR050301">
    <property type="entry name" value="NTE"/>
</dbReference>
<evidence type="ECO:0000256" key="1">
    <source>
        <dbReference type="ARBA" id="ARBA00022801"/>
    </source>
</evidence>
<accession>A0A098EKU2</accession>
<feature type="short sequence motif" description="GXGXXG" evidence="4">
    <location>
        <begin position="21"/>
        <end position="26"/>
    </location>
</feature>
<dbReference type="Pfam" id="PF19890">
    <property type="entry name" value="DUF6363"/>
    <property type="match status" value="1"/>
</dbReference>
<feature type="short sequence motif" description="DGA/G" evidence="4">
    <location>
        <begin position="171"/>
        <end position="173"/>
    </location>
</feature>
<dbReference type="PROSITE" id="PS51635">
    <property type="entry name" value="PNPLA"/>
    <property type="match status" value="1"/>
</dbReference>
<evidence type="ECO:0000313" key="6">
    <source>
        <dbReference type="EMBL" id="CEG21751.1"/>
    </source>
</evidence>
<keyword evidence="7" id="KW-1185">Reference proteome</keyword>
<dbReference type="InterPro" id="IPR002641">
    <property type="entry name" value="PNPLA_dom"/>
</dbReference>
<dbReference type="Proteomes" id="UP000043699">
    <property type="component" value="Unassembled WGS sequence"/>
</dbReference>
<dbReference type="AlphaFoldDB" id="A0A098EKU2"/>
<evidence type="ECO:0000256" key="2">
    <source>
        <dbReference type="ARBA" id="ARBA00022963"/>
    </source>
</evidence>
<organism evidence="6 7">
    <name type="scientific">Planococcus massiliensis</name>
    <dbReference type="NCBI Taxonomy" id="1499687"/>
    <lineage>
        <taxon>Bacteria</taxon>
        <taxon>Bacillati</taxon>
        <taxon>Bacillota</taxon>
        <taxon>Bacilli</taxon>
        <taxon>Bacillales</taxon>
        <taxon>Caryophanaceae</taxon>
        <taxon>Planococcus</taxon>
    </lineage>
</organism>
<dbReference type="STRING" id="1499687.BN1080_00667"/>
<dbReference type="EMBL" id="CCXS01000001">
    <property type="protein sequence ID" value="CEG21751.1"/>
    <property type="molecule type" value="Genomic_DNA"/>
</dbReference>
<gene>
    <name evidence="6" type="primary">rssA</name>
    <name evidence="6" type="ORF">BN1080_00667</name>
</gene>
<dbReference type="InterPro" id="IPR037483">
    <property type="entry name" value="YjjU-like"/>
</dbReference>
<dbReference type="InterPro" id="IPR045943">
    <property type="entry name" value="DUF6363"/>
</dbReference>
<dbReference type="Gene3D" id="3.40.1090.10">
    <property type="entry name" value="Cytosolic phospholipase A2 catalytic domain"/>
    <property type="match status" value="2"/>
</dbReference>
<evidence type="ECO:0000259" key="5">
    <source>
        <dbReference type="PROSITE" id="PS51635"/>
    </source>
</evidence>
<dbReference type="CDD" id="cd07208">
    <property type="entry name" value="Pat_hypo_Ecoli_yjju_like"/>
    <property type="match status" value="1"/>
</dbReference>
<sequence>MPAYLHRKGRCAMKSGLILEGGGMRGVYTGGVLERFLEEAVFVDYIIGVSAGACNASSYISRQMGRNREVTIGYVQHPDYISVKNLVLKRELFGMNLIFDEIPNRLVPFDYAGFQKATEEFVVGTTDCMTGEAVYFEKRDHPADVLSIVRASSSLPFMAKPVEFEGRLLMDGGVADPIPIRKALEDGVTKPIIVLTKERGYRKKRNSFARLMPAFYRQFPGIIKSMENWYLRYNETMEFIEQLEAEGKAIIIQPSRFIKMTGMERDVEKLTELYELGYHDTEQKLEEIQRFLRS</sequence>